<proteinExistence type="predicted"/>
<keyword evidence="2" id="KW-1185">Reference proteome</keyword>
<accession>A0A1G6ZIW1</accession>
<protein>
    <submittedName>
        <fullName evidence="1">Uncharacterized protein</fullName>
    </submittedName>
</protein>
<evidence type="ECO:0000313" key="2">
    <source>
        <dbReference type="Proteomes" id="UP000198908"/>
    </source>
</evidence>
<dbReference type="EMBL" id="FMYQ01000030">
    <property type="protein sequence ID" value="SDE02247.1"/>
    <property type="molecule type" value="Genomic_DNA"/>
</dbReference>
<reference evidence="2" key="1">
    <citation type="submission" date="2016-09" db="EMBL/GenBank/DDBJ databases">
        <authorList>
            <person name="Varghese N."/>
            <person name="Submissions S."/>
        </authorList>
    </citation>
    <scope>NUCLEOTIDE SEQUENCE [LARGE SCALE GENOMIC DNA]</scope>
    <source>
        <strain evidence="2">TNe-862</strain>
    </source>
</reference>
<gene>
    <name evidence="1" type="ORF">SAMN05421548_13099</name>
</gene>
<name>A0A1G6ZIW1_9BURK</name>
<sequence length="76" mass="9277">MTQHVRERKLAGKNAWSPTFDKFFRKLEAYGIFVGMPAFWRTPNEKLHYEVMRVNLFLQHYPECEIYEPVLTFFQF</sequence>
<dbReference type="AlphaFoldDB" id="A0A1G6ZIW1"/>
<organism evidence="1 2">
    <name type="scientific">Paraburkholderia lycopersici</name>
    <dbReference type="NCBI Taxonomy" id="416944"/>
    <lineage>
        <taxon>Bacteria</taxon>
        <taxon>Pseudomonadati</taxon>
        <taxon>Pseudomonadota</taxon>
        <taxon>Betaproteobacteria</taxon>
        <taxon>Burkholderiales</taxon>
        <taxon>Burkholderiaceae</taxon>
        <taxon>Paraburkholderia</taxon>
    </lineage>
</organism>
<evidence type="ECO:0000313" key="1">
    <source>
        <dbReference type="EMBL" id="SDE02247.1"/>
    </source>
</evidence>
<dbReference type="Proteomes" id="UP000198908">
    <property type="component" value="Unassembled WGS sequence"/>
</dbReference>